<dbReference type="InterPro" id="IPR010264">
    <property type="entry name" value="Self-incomp_S1"/>
</dbReference>
<protein>
    <recommendedName>
        <fullName evidence="6">S-protein homolog</fullName>
    </recommendedName>
</protein>
<name>A0A8T0ILP2_CERPU</name>
<comment type="subcellular location">
    <subcellularLocation>
        <location evidence="1 6">Secreted</location>
    </subcellularLocation>
</comment>
<keyword evidence="8" id="KW-1185">Reference proteome</keyword>
<dbReference type="EMBL" id="CM026423">
    <property type="protein sequence ID" value="KAG0584694.1"/>
    <property type="molecule type" value="Genomic_DNA"/>
</dbReference>
<dbReference type="PANTHER" id="PTHR31232:SF155">
    <property type="entry name" value="PLANT SELF-INCOMPATIBILITY PROTEIN S1 FAMILY"/>
    <property type="match status" value="1"/>
</dbReference>
<evidence type="ECO:0000313" key="8">
    <source>
        <dbReference type="Proteomes" id="UP000822688"/>
    </source>
</evidence>
<accession>A0A8T0ILP2</accession>
<sequence length="135" mass="15511">MATPFRSWALLMLAVAMVIPQDVVAPQPKMSVRLLNHLPGKLTVHCKASVDKVDLGEQFVEAGKDYYFSFYVNNWGTSVYWCKFKFGSMWNSFDVWTGPGFSGPCQHCFWAVEMDGFYRAEEGREPTSFQKPWLH</sequence>
<evidence type="ECO:0000256" key="5">
    <source>
        <dbReference type="ARBA" id="ARBA00022729"/>
    </source>
</evidence>
<dbReference type="PANTHER" id="PTHR31232">
    <property type="match status" value="1"/>
</dbReference>
<evidence type="ECO:0000256" key="3">
    <source>
        <dbReference type="ARBA" id="ARBA00022471"/>
    </source>
</evidence>
<organism evidence="7 8">
    <name type="scientific">Ceratodon purpureus</name>
    <name type="common">Fire moss</name>
    <name type="synonym">Dicranum purpureum</name>
    <dbReference type="NCBI Taxonomy" id="3225"/>
    <lineage>
        <taxon>Eukaryota</taxon>
        <taxon>Viridiplantae</taxon>
        <taxon>Streptophyta</taxon>
        <taxon>Embryophyta</taxon>
        <taxon>Bryophyta</taxon>
        <taxon>Bryophytina</taxon>
        <taxon>Bryopsida</taxon>
        <taxon>Dicranidae</taxon>
        <taxon>Pseudoditrichales</taxon>
        <taxon>Ditrichaceae</taxon>
        <taxon>Ceratodon</taxon>
    </lineage>
</organism>
<keyword evidence="5 6" id="KW-0732">Signal</keyword>
<evidence type="ECO:0000256" key="2">
    <source>
        <dbReference type="ARBA" id="ARBA00005581"/>
    </source>
</evidence>
<keyword evidence="3 6" id="KW-0713">Self-incompatibility</keyword>
<evidence type="ECO:0000256" key="1">
    <source>
        <dbReference type="ARBA" id="ARBA00004613"/>
    </source>
</evidence>
<feature type="chain" id="PRO_5035960088" description="S-protein homolog" evidence="6">
    <location>
        <begin position="26"/>
        <end position="135"/>
    </location>
</feature>
<reference evidence="7" key="1">
    <citation type="submission" date="2020-06" db="EMBL/GenBank/DDBJ databases">
        <title>WGS assembly of Ceratodon purpureus strain R40.</title>
        <authorList>
            <person name="Carey S.B."/>
            <person name="Jenkins J."/>
            <person name="Shu S."/>
            <person name="Lovell J.T."/>
            <person name="Sreedasyam A."/>
            <person name="Maumus F."/>
            <person name="Tiley G.P."/>
            <person name="Fernandez-Pozo N."/>
            <person name="Barry K."/>
            <person name="Chen C."/>
            <person name="Wang M."/>
            <person name="Lipzen A."/>
            <person name="Daum C."/>
            <person name="Saski C.A."/>
            <person name="Payton A.C."/>
            <person name="Mcbreen J.C."/>
            <person name="Conrad R.E."/>
            <person name="Kollar L.M."/>
            <person name="Olsson S."/>
            <person name="Huttunen S."/>
            <person name="Landis J.B."/>
            <person name="Wickett N.J."/>
            <person name="Johnson M.G."/>
            <person name="Rensing S.A."/>
            <person name="Grimwood J."/>
            <person name="Schmutz J."/>
            <person name="Mcdaniel S.F."/>
        </authorList>
    </citation>
    <scope>NUCLEOTIDE SEQUENCE</scope>
    <source>
        <strain evidence="7">R40</strain>
    </source>
</reference>
<dbReference type="GO" id="GO:0005576">
    <property type="term" value="C:extracellular region"/>
    <property type="evidence" value="ECO:0007669"/>
    <property type="project" value="UniProtKB-SubCell"/>
</dbReference>
<dbReference type="Pfam" id="PF05938">
    <property type="entry name" value="Self-incomp_S1"/>
    <property type="match status" value="1"/>
</dbReference>
<comment type="caution">
    <text evidence="7">The sequence shown here is derived from an EMBL/GenBank/DDBJ whole genome shotgun (WGS) entry which is preliminary data.</text>
</comment>
<dbReference type="GO" id="GO:0060320">
    <property type="term" value="P:rejection of self pollen"/>
    <property type="evidence" value="ECO:0007669"/>
    <property type="project" value="UniProtKB-KW"/>
</dbReference>
<evidence type="ECO:0000256" key="6">
    <source>
        <dbReference type="RuleBase" id="RU367044"/>
    </source>
</evidence>
<keyword evidence="4 6" id="KW-0964">Secreted</keyword>
<evidence type="ECO:0000313" key="7">
    <source>
        <dbReference type="EMBL" id="KAG0584694.1"/>
    </source>
</evidence>
<dbReference type="AlphaFoldDB" id="A0A8T0ILP2"/>
<evidence type="ECO:0000256" key="4">
    <source>
        <dbReference type="ARBA" id="ARBA00022525"/>
    </source>
</evidence>
<gene>
    <name evidence="7" type="ORF">KC19_3G228400</name>
</gene>
<dbReference type="Proteomes" id="UP000822688">
    <property type="component" value="Chromosome 3"/>
</dbReference>
<comment type="similarity">
    <text evidence="2 6">Belongs to the plant self-incompatibility (S1) protein family.</text>
</comment>
<feature type="signal peptide" evidence="6">
    <location>
        <begin position="1"/>
        <end position="25"/>
    </location>
</feature>
<proteinExistence type="inferred from homology"/>